<dbReference type="Proteomes" id="UP000324800">
    <property type="component" value="Unassembled WGS sequence"/>
</dbReference>
<proteinExistence type="predicted"/>
<gene>
    <name evidence="1" type="ORF">EZS28_050326</name>
</gene>
<evidence type="ECO:0000313" key="1">
    <source>
        <dbReference type="EMBL" id="KAA6354147.1"/>
    </source>
</evidence>
<sequence>MLRHYKYRKEPILEYKKSILYREADPLTVISKDPKSLCISPQQKASTTLDVRICRENALTSITEAPDARSFVIDACRIDGSLQGQCIPAFLRSDVRIQLQYVDEADFDLLKFQKTESPTCLTDLLISIHFFNVLTGQSFKVASEKVQSFLRQRKQPNRHCVKLNFI</sequence>
<accession>A0A5J4T7B3</accession>
<name>A0A5J4T7B3_9EUKA</name>
<protein>
    <submittedName>
        <fullName evidence="1">Uncharacterized protein</fullName>
    </submittedName>
</protein>
<organism evidence="1 2">
    <name type="scientific">Streblomastix strix</name>
    <dbReference type="NCBI Taxonomy" id="222440"/>
    <lineage>
        <taxon>Eukaryota</taxon>
        <taxon>Metamonada</taxon>
        <taxon>Preaxostyla</taxon>
        <taxon>Oxymonadida</taxon>
        <taxon>Streblomastigidae</taxon>
        <taxon>Streblomastix</taxon>
    </lineage>
</organism>
<dbReference type="EMBL" id="SNRW01036822">
    <property type="protein sequence ID" value="KAA6354147.1"/>
    <property type="molecule type" value="Genomic_DNA"/>
</dbReference>
<dbReference type="AlphaFoldDB" id="A0A5J4T7B3"/>
<evidence type="ECO:0000313" key="2">
    <source>
        <dbReference type="Proteomes" id="UP000324800"/>
    </source>
</evidence>
<comment type="caution">
    <text evidence="1">The sequence shown here is derived from an EMBL/GenBank/DDBJ whole genome shotgun (WGS) entry which is preliminary data.</text>
</comment>
<reference evidence="1 2" key="1">
    <citation type="submission" date="2019-03" db="EMBL/GenBank/DDBJ databases">
        <title>Single cell metagenomics reveals metabolic interactions within the superorganism composed of flagellate Streblomastix strix and complex community of Bacteroidetes bacteria on its surface.</title>
        <authorList>
            <person name="Treitli S.C."/>
            <person name="Kolisko M."/>
            <person name="Husnik F."/>
            <person name="Keeling P."/>
            <person name="Hampl V."/>
        </authorList>
    </citation>
    <scope>NUCLEOTIDE SEQUENCE [LARGE SCALE GENOMIC DNA]</scope>
    <source>
        <strain evidence="1">ST1C</strain>
    </source>
</reference>
<feature type="non-terminal residue" evidence="1">
    <location>
        <position position="166"/>
    </location>
</feature>